<dbReference type="RefSeq" id="WP_214534747.1">
    <property type="nucleotide sequence ID" value="NZ_JAHFVK010000001.1"/>
</dbReference>
<evidence type="ECO:0000256" key="1">
    <source>
        <dbReference type="SAM" id="MobiDB-lite"/>
    </source>
</evidence>
<keyword evidence="3" id="KW-1185">Reference proteome</keyword>
<dbReference type="EMBL" id="JAHFVK010000001">
    <property type="protein sequence ID" value="MBT2133503.1"/>
    <property type="molecule type" value="Genomic_DNA"/>
</dbReference>
<evidence type="ECO:0008006" key="4">
    <source>
        <dbReference type="Google" id="ProtNLM"/>
    </source>
</evidence>
<evidence type="ECO:0000313" key="2">
    <source>
        <dbReference type="EMBL" id="MBT2133503.1"/>
    </source>
</evidence>
<name>A0ABS5W152_9SPHN</name>
<protein>
    <recommendedName>
        <fullName evidence="4">HdeA/HdeB family protein</fullName>
    </recommendedName>
</protein>
<proteinExistence type="predicted"/>
<dbReference type="Proteomes" id="UP000811255">
    <property type="component" value="Unassembled WGS sequence"/>
</dbReference>
<accession>A0ABS5W152</accession>
<reference evidence="2 3" key="1">
    <citation type="submission" date="2021-05" db="EMBL/GenBank/DDBJ databases">
        <title>Croceibacterium sp. LX-88 genome sequence.</title>
        <authorList>
            <person name="Luo X."/>
        </authorList>
    </citation>
    <scope>NUCLEOTIDE SEQUENCE [LARGE SCALE GENOMIC DNA]</scope>
    <source>
        <strain evidence="2 3">LX-88</strain>
    </source>
</reference>
<feature type="region of interest" description="Disordered" evidence="1">
    <location>
        <begin position="96"/>
        <end position="115"/>
    </location>
</feature>
<organism evidence="2 3">
    <name type="scientific">Croceibacterium selenioxidans</name>
    <dbReference type="NCBI Taxonomy" id="2838833"/>
    <lineage>
        <taxon>Bacteria</taxon>
        <taxon>Pseudomonadati</taxon>
        <taxon>Pseudomonadota</taxon>
        <taxon>Alphaproteobacteria</taxon>
        <taxon>Sphingomonadales</taxon>
        <taxon>Erythrobacteraceae</taxon>
        <taxon>Croceibacterium</taxon>
    </lineage>
</organism>
<gene>
    <name evidence="2" type="ORF">KK137_04065</name>
</gene>
<evidence type="ECO:0000313" key="3">
    <source>
        <dbReference type="Proteomes" id="UP000811255"/>
    </source>
</evidence>
<comment type="caution">
    <text evidence="2">The sequence shown here is derived from an EMBL/GenBank/DDBJ whole genome shotgun (WGS) entry which is preliminary data.</text>
</comment>
<sequence>MAALVIASPLAAQGPAPMSPEAERDLECAMWAALVSGSVEDPEIKTAFGFAMTYWVGRFEGRTGRNFDEFATGEFVTSLEPKAEDLRERCVPEMESMGKRMQDWGQRMQDAPAPQ</sequence>